<feature type="transmembrane region" description="Helical" evidence="5">
    <location>
        <begin position="191"/>
        <end position="213"/>
    </location>
</feature>
<sequence>MDALRSSGGPAALVLAALLLALGVGWLVPQTPLIALAAAGAVLLLGLVAVDAALVPLLFLPLLYVTYRVGGGGVDLSVSDLALGLGTIPALVFARRPYSRPMRQILWFTAIYQTSTLFTVIANPYLANGVEWVHAWFLIGGALIYGWAIGRGGHGRTGMLLLLATACVLSLFVVARGLISLAQGTFGPVELGYGMQKNFLGTVLAMTALIAYVRPRWLQLQPHLAAGIFWLLAAAVGFTQSRQAIIALGIVLAILVLRSNTDRRRSKLILLVVIPAAVVVGTLVQEQSKSGNQFNSYFQRLTWFGDAIEIWSTQPLVGVGLRYWYTGRYPAFQPPNAEIEVLASAGLIGLAGFVVLMIGCVYVLWRVPPEYGLLAVLAVLSRFIQGQFDLFWVASQCSIPFVIAGICLGVQALHDDEGGTLLAQDATMDGARHPGATAGAVSS</sequence>
<dbReference type="EMBL" id="FWXN01000004">
    <property type="protein sequence ID" value="SMC50457.1"/>
    <property type="molecule type" value="Genomic_DNA"/>
</dbReference>
<evidence type="ECO:0000313" key="7">
    <source>
        <dbReference type="EMBL" id="SMC50457.1"/>
    </source>
</evidence>
<feature type="transmembrane region" description="Helical" evidence="5">
    <location>
        <begin position="41"/>
        <end position="64"/>
    </location>
</feature>
<evidence type="ECO:0000256" key="2">
    <source>
        <dbReference type="ARBA" id="ARBA00022692"/>
    </source>
</evidence>
<evidence type="ECO:0000256" key="4">
    <source>
        <dbReference type="ARBA" id="ARBA00023136"/>
    </source>
</evidence>
<name>A0A1W1ZQ17_9MICO</name>
<feature type="transmembrane region" description="Helical" evidence="5">
    <location>
        <begin position="132"/>
        <end position="148"/>
    </location>
</feature>
<dbReference type="PANTHER" id="PTHR37422">
    <property type="entry name" value="TEICHURONIC ACID BIOSYNTHESIS PROTEIN TUAE"/>
    <property type="match status" value="1"/>
</dbReference>
<reference evidence="7 8" key="1">
    <citation type="submission" date="2017-04" db="EMBL/GenBank/DDBJ databases">
        <authorList>
            <person name="Afonso C.L."/>
            <person name="Miller P.J."/>
            <person name="Scott M.A."/>
            <person name="Spackman E."/>
            <person name="Goraichik I."/>
            <person name="Dimitrov K.M."/>
            <person name="Suarez D.L."/>
            <person name="Swayne D.E."/>
        </authorList>
    </citation>
    <scope>NUCLEOTIDE SEQUENCE [LARGE SCALE GENOMIC DNA]</scope>
    <source>
        <strain evidence="7 8">CGMCC 1.12511</strain>
    </source>
</reference>
<feature type="transmembrane region" description="Helical" evidence="5">
    <location>
        <begin position="105"/>
        <end position="126"/>
    </location>
</feature>
<feature type="transmembrane region" description="Helical" evidence="5">
    <location>
        <begin position="268"/>
        <end position="285"/>
    </location>
</feature>
<keyword evidence="3 5" id="KW-1133">Transmembrane helix</keyword>
<dbReference type="RefSeq" id="WP_084450273.1">
    <property type="nucleotide sequence ID" value="NZ_FWXN01000004.1"/>
</dbReference>
<protein>
    <submittedName>
        <fullName evidence="7">O-Antigen ligase</fullName>
    </submittedName>
</protein>
<feature type="transmembrane region" description="Helical" evidence="5">
    <location>
        <begin position="12"/>
        <end position="29"/>
    </location>
</feature>
<dbReference type="OrthoDB" id="3837781at2"/>
<dbReference type="GO" id="GO:0016874">
    <property type="term" value="F:ligase activity"/>
    <property type="evidence" value="ECO:0007669"/>
    <property type="project" value="UniProtKB-KW"/>
</dbReference>
<dbReference type="GO" id="GO:0016020">
    <property type="term" value="C:membrane"/>
    <property type="evidence" value="ECO:0007669"/>
    <property type="project" value="UniProtKB-SubCell"/>
</dbReference>
<evidence type="ECO:0000256" key="5">
    <source>
        <dbReference type="SAM" id="Phobius"/>
    </source>
</evidence>
<feature type="domain" description="O-antigen ligase-related" evidence="6">
    <location>
        <begin position="228"/>
        <end position="354"/>
    </location>
</feature>
<feature type="transmembrane region" description="Helical" evidence="5">
    <location>
        <begin position="160"/>
        <end position="179"/>
    </location>
</feature>
<evidence type="ECO:0000313" key="8">
    <source>
        <dbReference type="Proteomes" id="UP000192634"/>
    </source>
</evidence>
<evidence type="ECO:0000259" key="6">
    <source>
        <dbReference type="Pfam" id="PF04932"/>
    </source>
</evidence>
<organism evidence="7 8">
    <name type="scientific">Janibacter indicus</name>
    <dbReference type="NCBI Taxonomy" id="857417"/>
    <lineage>
        <taxon>Bacteria</taxon>
        <taxon>Bacillati</taxon>
        <taxon>Actinomycetota</taxon>
        <taxon>Actinomycetes</taxon>
        <taxon>Micrococcales</taxon>
        <taxon>Intrasporangiaceae</taxon>
        <taxon>Janibacter</taxon>
    </lineage>
</organism>
<dbReference type="InterPro" id="IPR007016">
    <property type="entry name" value="O-antigen_ligase-rel_domated"/>
</dbReference>
<feature type="transmembrane region" description="Helical" evidence="5">
    <location>
        <begin position="220"/>
        <end position="238"/>
    </location>
</feature>
<feature type="transmembrane region" description="Helical" evidence="5">
    <location>
        <begin position="341"/>
        <end position="365"/>
    </location>
</feature>
<comment type="subcellular location">
    <subcellularLocation>
        <location evidence="1">Membrane</location>
        <topology evidence="1">Multi-pass membrane protein</topology>
    </subcellularLocation>
</comment>
<evidence type="ECO:0000256" key="3">
    <source>
        <dbReference type="ARBA" id="ARBA00022989"/>
    </source>
</evidence>
<dbReference type="Pfam" id="PF04932">
    <property type="entry name" value="Wzy_C"/>
    <property type="match status" value="1"/>
</dbReference>
<proteinExistence type="predicted"/>
<evidence type="ECO:0000256" key="1">
    <source>
        <dbReference type="ARBA" id="ARBA00004141"/>
    </source>
</evidence>
<accession>A0A1W1ZQ17</accession>
<feature type="transmembrane region" description="Helical" evidence="5">
    <location>
        <begin position="76"/>
        <end position="93"/>
    </location>
</feature>
<dbReference type="AlphaFoldDB" id="A0A1W1ZQ17"/>
<keyword evidence="4 5" id="KW-0472">Membrane</keyword>
<feature type="transmembrane region" description="Helical" evidence="5">
    <location>
        <begin position="244"/>
        <end position="261"/>
    </location>
</feature>
<keyword evidence="2 5" id="KW-0812">Transmembrane</keyword>
<dbReference type="Proteomes" id="UP000192634">
    <property type="component" value="Unassembled WGS sequence"/>
</dbReference>
<gene>
    <name evidence="7" type="ORF">SAMN06296429_104145</name>
</gene>
<keyword evidence="7" id="KW-0436">Ligase</keyword>
<dbReference type="PANTHER" id="PTHR37422:SF13">
    <property type="entry name" value="LIPOPOLYSACCHARIDE BIOSYNTHESIS PROTEIN PA4999-RELATED"/>
    <property type="match status" value="1"/>
</dbReference>
<dbReference type="InterPro" id="IPR051533">
    <property type="entry name" value="WaaL-like"/>
</dbReference>